<name>A0A0P1ARU0_PLAHL</name>
<dbReference type="Proteomes" id="UP000054928">
    <property type="component" value="Unassembled WGS sequence"/>
</dbReference>
<dbReference type="RefSeq" id="XP_024580690.1">
    <property type="nucleotide sequence ID" value="XM_024730410.1"/>
</dbReference>
<sequence>MNLNLGISSLTLLLMDISDNNVRCMGPCFDTSPNICHGSEEYVPGRSIYKT</sequence>
<evidence type="ECO:0000313" key="1">
    <source>
        <dbReference type="EMBL" id="CEG44321.1"/>
    </source>
</evidence>
<keyword evidence="2" id="KW-1185">Reference proteome</keyword>
<proteinExistence type="predicted"/>
<reference evidence="2" key="1">
    <citation type="submission" date="2014-09" db="EMBL/GenBank/DDBJ databases">
        <authorList>
            <person name="Sharma Rahul"/>
            <person name="Thines Marco"/>
        </authorList>
    </citation>
    <scope>NUCLEOTIDE SEQUENCE [LARGE SCALE GENOMIC DNA]</scope>
</reference>
<dbReference type="AlphaFoldDB" id="A0A0P1ARU0"/>
<evidence type="ECO:0000313" key="2">
    <source>
        <dbReference type="Proteomes" id="UP000054928"/>
    </source>
</evidence>
<protein>
    <submittedName>
        <fullName evidence="1">Uncharacterized protein</fullName>
    </submittedName>
</protein>
<organism evidence="1 2">
    <name type="scientific">Plasmopara halstedii</name>
    <name type="common">Downy mildew of sunflower</name>
    <dbReference type="NCBI Taxonomy" id="4781"/>
    <lineage>
        <taxon>Eukaryota</taxon>
        <taxon>Sar</taxon>
        <taxon>Stramenopiles</taxon>
        <taxon>Oomycota</taxon>
        <taxon>Peronosporomycetes</taxon>
        <taxon>Peronosporales</taxon>
        <taxon>Peronosporaceae</taxon>
        <taxon>Plasmopara</taxon>
    </lineage>
</organism>
<accession>A0A0P1ARU0</accession>
<dbReference type="GeneID" id="36395745"/>
<dbReference type="EMBL" id="CCYD01001204">
    <property type="protein sequence ID" value="CEG44321.1"/>
    <property type="molecule type" value="Genomic_DNA"/>
</dbReference>